<dbReference type="AlphaFoldDB" id="X1L8W2"/>
<dbReference type="EMBL" id="BARV01000938">
    <property type="protein sequence ID" value="GAH90578.1"/>
    <property type="molecule type" value="Genomic_DNA"/>
</dbReference>
<gene>
    <name evidence="1" type="ORF">S06H3_03007</name>
</gene>
<dbReference type="InterPro" id="IPR014710">
    <property type="entry name" value="RmlC-like_jellyroll"/>
</dbReference>
<sequence length="58" mass="6576">MNLKIRQKLEKGYVSIIEGNEWIKLIYLGLLKLKKGEKFDGPALNDRETALVILSGNC</sequence>
<dbReference type="Gene3D" id="2.60.120.10">
    <property type="entry name" value="Jelly Rolls"/>
    <property type="match status" value="1"/>
</dbReference>
<name>X1L8W2_9ZZZZ</name>
<evidence type="ECO:0000313" key="1">
    <source>
        <dbReference type="EMBL" id="GAH90578.1"/>
    </source>
</evidence>
<reference evidence="1" key="1">
    <citation type="journal article" date="2014" name="Front. Microbiol.">
        <title>High frequency of phylogenetically diverse reductive dehalogenase-homologous genes in deep subseafloor sedimentary metagenomes.</title>
        <authorList>
            <person name="Kawai M."/>
            <person name="Futagami T."/>
            <person name="Toyoda A."/>
            <person name="Takaki Y."/>
            <person name="Nishi S."/>
            <person name="Hori S."/>
            <person name="Arai W."/>
            <person name="Tsubouchi T."/>
            <person name="Morono Y."/>
            <person name="Uchiyama I."/>
            <person name="Ito T."/>
            <person name="Fujiyama A."/>
            <person name="Inagaki F."/>
            <person name="Takami H."/>
        </authorList>
    </citation>
    <scope>NUCLEOTIDE SEQUENCE</scope>
    <source>
        <strain evidence="1">Expedition CK06-06</strain>
    </source>
</reference>
<comment type="caution">
    <text evidence="1">The sequence shown here is derived from an EMBL/GenBank/DDBJ whole genome shotgun (WGS) entry which is preliminary data.</text>
</comment>
<proteinExistence type="predicted"/>
<organism evidence="1">
    <name type="scientific">marine sediment metagenome</name>
    <dbReference type="NCBI Taxonomy" id="412755"/>
    <lineage>
        <taxon>unclassified sequences</taxon>
        <taxon>metagenomes</taxon>
        <taxon>ecological metagenomes</taxon>
    </lineage>
</organism>
<protein>
    <submittedName>
        <fullName evidence="1">Uncharacterized protein</fullName>
    </submittedName>
</protein>
<accession>X1L8W2</accession>